<gene>
    <name evidence="5" type="ORF">L248_2292</name>
</gene>
<evidence type="ECO:0000313" key="6">
    <source>
        <dbReference type="Proteomes" id="UP000030647"/>
    </source>
</evidence>
<protein>
    <recommendedName>
        <fullName evidence="4">Class II aldolase/adducin N-terminal domain-containing protein</fullName>
    </recommendedName>
</protein>
<evidence type="ECO:0000256" key="1">
    <source>
        <dbReference type="ARBA" id="ARBA00022723"/>
    </source>
</evidence>
<dbReference type="PANTHER" id="PTHR22789">
    <property type="entry name" value="FUCULOSE PHOSPHATE ALDOLASE"/>
    <property type="match status" value="1"/>
</dbReference>
<sequence>MMFEADREDLAWTVRKMFDRKDTNVAGGNMSIKVFDEHQHPYILITPAFMSETYYAELTPAQILVVDAETGEKIDGVGHVTREINLHEGAYKAHPGIRCVYHSHAEESLFWATAGLDMPNVTEATRELGAIKVLPFAPATSMALANIVHDALTKIGDKAMENVFLLNSHGIVITATELHIAARIMETLEWNAKIAYQQTIFIKLGLLKGYQSLGKDYTEPYEQIPPIALPEIPTTSRPMPFPENPQRPASEFRPGETPAPKPVQ</sequence>
<dbReference type="EMBL" id="KI271585">
    <property type="protein sequence ID" value="ERL65606.1"/>
    <property type="molecule type" value="Genomic_DNA"/>
</dbReference>
<feature type="domain" description="Class II aldolase/adducin N-terminal" evidence="4">
    <location>
        <begin position="8"/>
        <end position="196"/>
    </location>
</feature>
<dbReference type="NCBIfam" id="NF004979">
    <property type="entry name" value="PRK06357.1"/>
    <property type="match status" value="1"/>
</dbReference>
<dbReference type="GO" id="GO:0005829">
    <property type="term" value="C:cytosol"/>
    <property type="evidence" value="ECO:0007669"/>
    <property type="project" value="TreeGrafter"/>
</dbReference>
<feature type="region of interest" description="Disordered" evidence="3">
    <location>
        <begin position="228"/>
        <end position="264"/>
    </location>
</feature>
<keyword evidence="2" id="KW-0456">Lyase</keyword>
<organism evidence="5 6">
    <name type="scientific">Schleiferilactobacillus shenzhenensis LY-73</name>
    <dbReference type="NCBI Taxonomy" id="1231336"/>
    <lineage>
        <taxon>Bacteria</taxon>
        <taxon>Bacillati</taxon>
        <taxon>Bacillota</taxon>
        <taxon>Bacilli</taxon>
        <taxon>Lactobacillales</taxon>
        <taxon>Lactobacillaceae</taxon>
        <taxon>Schleiferilactobacillus</taxon>
    </lineage>
</organism>
<dbReference type="GO" id="GO:0016832">
    <property type="term" value="F:aldehyde-lyase activity"/>
    <property type="evidence" value="ECO:0007669"/>
    <property type="project" value="TreeGrafter"/>
</dbReference>
<dbReference type="eggNOG" id="COG0235">
    <property type="taxonomic scope" value="Bacteria"/>
</dbReference>
<name>U4TL65_9LACO</name>
<proteinExistence type="predicted"/>
<keyword evidence="1" id="KW-0479">Metal-binding</keyword>
<dbReference type="STRING" id="1231336.L248_2292"/>
<dbReference type="SUPFAM" id="SSF53639">
    <property type="entry name" value="AraD/HMP-PK domain-like"/>
    <property type="match status" value="1"/>
</dbReference>
<evidence type="ECO:0000313" key="5">
    <source>
        <dbReference type="EMBL" id="ERL65606.1"/>
    </source>
</evidence>
<dbReference type="AlphaFoldDB" id="U4TL65"/>
<dbReference type="InterPro" id="IPR001303">
    <property type="entry name" value="Aldolase_II/adducin_N"/>
</dbReference>
<evidence type="ECO:0000259" key="4">
    <source>
        <dbReference type="SMART" id="SM01007"/>
    </source>
</evidence>
<dbReference type="PANTHER" id="PTHR22789:SF0">
    <property type="entry name" value="3-OXO-TETRONATE 4-PHOSPHATE DECARBOXYLASE-RELATED"/>
    <property type="match status" value="1"/>
</dbReference>
<dbReference type="InterPro" id="IPR050197">
    <property type="entry name" value="Aldolase_class_II_sugar_metab"/>
</dbReference>
<dbReference type="Proteomes" id="UP000030647">
    <property type="component" value="Unassembled WGS sequence"/>
</dbReference>
<evidence type="ECO:0000256" key="2">
    <source>
        <dbReference type="ARBA" id="ARBA00023239"/>
    </source>
</evidence>
<keyword evidence="6" id="KW-1185">Reference proteome</keyword>
<dbReference type="Gene3D" id="3.40.225.10">
    <property type="entry name" value="Class II aldolase/adducin N-terminal domain"/>
    <property type="match status" value="1"/>
</dbReference>
<dbReference type="Pfam" id="PF00596">
    <property type="entry name" value="Aldolase_II"/>
    <property type="match status" value="1"/>
</dbReference>
<dbReference type="SMART" id="SM01007">
    <property type="entry name" value="Aldolase_II"/>
    <property type="match status" value="1"/>
</dbReference>
<dbReference type="GO" id="GO:0019323">
    <property type="term" value="P:pentose catabolic process"/>
    <property type="evidence" value="ECO:0007669"/>
    <property type="project" value="TreeGrafter"/>
</dbReference>
<reference evidence="6" key="1">
    <citation type="journal article" date="2013" name="Genome Announc.">
        <title>Whole-Genome Sequencing of Lactobacillus shenzhenensis Strain LY-73T.</title>
        <authorList>
            <person name="Lin Z."/>
            <person name="Liu Z."/>
            <person name="Yang R."/>
            <person name="Zou Y."/>
            <person name="Wan D."/>
            <person name="Chen J."/>
            <person name="Guo M."/>
            <person name="Zhao J."/>
            <person name="Fang C."/>
            <person name="Yang R."/>
            <person name="Liu F."/>
        </authorList>
    </citation>
    <scope>NUCLEOTIDE SEQUENCE [LARGE SCALE GENOMIC DNA]</scope>
    <source>
        <strain evidence="6">LY-73</strain>
    </source>
</reference>
<dbReference type="InterPro" id="IPR036409">
    <property type="entry name" value="Aldolase_II/adducin_N_sf"/>
</dbReference>
<evidence type="ECO:0000256" key="3">
    <source>
        <dbReference type="SAM" id="MobiDB-lite"/>
    </source>
</evidence>
<dbReference type="GO" id="GO:0046872">
    <property type="term" value="F:metal ion binding"/>
    <property type="evidence" value="ECO:0007669"/>
    <property type="project" value="UniProtKB-KW"/>
</dbReference>
<accession>U4TL65</accession>
<dbReference type="HOGENOM" id="CLU_006033_3_4_9"/>